<protein>
    <submittedName>
        <fullName evidence="2">Polysaccharide pyruvyl transferase family protein</fullName>
    </submittedName>
</protein>
<evidence type="ECO:0000313" key="3">
    <source>
        <dbReference type="Proteomes" id="UP000317550"/>
    </source>
</evidence>
<organism evidence="2 3">
    <name type="scientific">Chitinimonas arctica</name>
    <dbReference type="NCBI Taxonomy" id="2594795"/>
    <lineage>
        <taxon>Bacteria</taxon>
        <taxon>Pseudomonadati</taxon>
        <taxon>Pseudomonadota</taxon>
        <taxon>Betaproteobacteria</taxon>
        <taxon>Neisseriales</taxon>
        <taxon>Chitinibacteraceae</taxon>
        <taxon>Chitinimonas</taxon>
    </lineage>
</organism>
<accession>A0A516SEV0</accession>
<dbReference type="OrthoDB" id="5110622at2"/>
<dbReference type="PANTHER" id="PTHR36836">
    <property type="entry name" value="COLANIC ACID BIOSYNTHESIS PROTEIN WCAK"/>
    <property type="match status" value="1"/>
</dbReference>
<dbReference type="Proteomes" id="UP000317550">
    <property type="component" value="Chromosome"/>
</dbReference>
<reference evidence="3" key="1">
    <citation type="submission" date="2019-07" db="EMBL/GenBank/DDBJ databases">
        <title>Chitinimonas sp. nov., isolated from Ny-Alesund, arctica soil.</title>
        <authorList>
            <person name="Xu Q."/>
            <person name="Peng F."/>
        </authorList>
    </citation>
    <scope>NUCLEOTIDE SEQUENCE [LARGE SCALE GENOMIC DNA]</scope>
    <source>
        <strain evidence="3">R3-44</strain>
    </source>
</reference>
<dbReference type="KEGG" id="cari:FNU76_10020"/>
<dbReference type="GO" id="GO:0016740">
    <property type="term" value="F:transferase activity"/>
    <property type="evidence" value="ECO:0007669"/>
    <property type="project" value="UniProtKB-KW"/>
</dbReference>
<gene>
    <name evidence="2" type="ORF">FNU76_10020</name>
</gene>
<dbReference type="Pfam" id="PF04230">
    <property type="entry name" value="PS_pyruv_trans"/>
    <property type="match status" value="1"/>
</dbReference>
<keyword evidence="2" id="KW-0808">Transferase</keyword>
<evidence type="ECO:0000313" key="2">
    <source>
        <dbReference type="EMBL" id="QDQ26672.1"/>
    </source>
</evidence>
<keyword evidence="3" id="KW-1185">Reference proteome</keyword>
<dbReference type="Gene3D" id="3.40.50.2000">
    <property type="entry name" value="Glycogen Phosphorylase B"/>
    <property type="match status" value="1"/>
</dbReference>
<evidence type="ECO:0000259" key="1">
    <source>
        <dbReference type="Pfam" id="PF04230"/>
    </source>
</evidence>
<dbReference type="AlphaFoldDB" id="A0A516SEV0"/>
<dbReference type="EMBL" id="CP041730">
    <property type="protein sequence ID" value="QDQ26672.1"/>
    <property type="molecule type" value="Genomic_DNA"/>
</dbReference>
<proteinExistence type="predicted"/>
<dbReference type="PANTHER" id="PTHR36836:SF1">
    <property type="entry name" value="COLANIC ACID BIOSYNTHESIS PROTEIN WCAK"/>
    <property type="match status" value="1"/>
</dbReference>
<name>A0A516SEV0_9NEIS</name>
<dbReference type="InterPro" id="IPR007345">
    <property type="entry name" value="Polysacch_pyruvyl_Trfase"/>
</dbReference>
<feature type="domain" description="Polysaccharide pyruvyl transferase" evidence="1">
    <location>
        <begin position="39"/>
        <end position="364"/>
    </location>
</feature>
<sequence length="432" mass="47803">MVPGRQVGLADDFFKYGIYLERDSMTKRLYVTGGWGYGNKGDNAILMGMLETFRRDFKDVALHMTSFEPTELKRMHGLNAQVSIHKLLTWKNPLSYFRRLALMIWSATGVMLSPALNRHLREMAASDAVVMGGGGYFNDAWKDALPSRIWEIRFAKAAGTPLIIYGQTVGPFSEENCANLLKTSLDSVAYIAYRDVQSAKTLRLADYSESTMGLTADEANLIPKIATPADRAKFCPNGKSKLVGVMIQHLRRHESPTGASPRGQITDNTRYYDEVCGALARIAKDGDVSFVIIPSTTWDQSSCDKVAEGLAAKGIKDVHLLNDPDIDTFVRACQSVDVMISTNMHPVIIAATAGIPSIALSYHYKLDDFMASIGTAANVARIDNFSADWIVTQFGQVVDKMDALQQSIRKDHEGVKEMARRNGAALRQLIYR</sequence>